<dbReference type="Gene3D" id="3.90.320.10">
    <property type="match status" value="1"/>
</dbReference>
<organism evidence="2 3">
    <name type="scientific">Thalassoglobus polymorphus</name>
    <dbReference type="NCBI Taxonomy" id="2527994"/>
    <lineage>
        <taxon>Bacteria</taxon>
        <taxon>Pseudomonadati</taxon>
        <taxon>Planctomycetota</taxon>
        <taxon>Planctomycetia</taxon>
        <taxon>Planctomycetales</taxon>
        <taxon>Planctomycetaceae</taxon>
        <taxon>Thalassoglobus</taxon>
    </lineage>
</organism>
<dbReference type="Proteomes" id="UP000315724">
    <property type="component" value="Chromosome"/>
</dbReference>
<sequence length="278" mass="30624">MIASAKFSSGVNNERSMQLTGRNYLSVSAVKQFLRCPLSYRFKYIDRIPEETVSSALAFGRGIHAALELWFTAQLEGQPEPTLEELLVMFWDEWKACEQETSIRLGKNEDITKIADMAQRMIAAFIASNAAHPAGQVVGIEEELRAALLVDAPDVLGRLDLVIETPDAFIVIDFKTAKSKWSDAQRQDAELQAIVYKELVGQIAGDKPVRVEFIVLTKTKAPSVAIESAAITDGAIRHGKAIMSAAWQAIQNGNFYPSPSITACPSCPYRNQCDAWQG</sequence>
<dbReference type="EMBL" id="CP036267">
    <property type="protein sequence ID" value="QDT33970.1"/>
    <property type="molecule type" value="Genomic_DNA"/>
</dbReference>
<dbReference type="InterPro" id="IPR011604">
    <property type="entry name" value="PDDEXK-like_dom_sf"/>
</dbReference>
<dbReference type="AlphaFoldDB" id="A0A517QQP5"/>
<protein>
    <submittedName>
        <fullName evidence="2">PD-(D/E)XK nuclease superfamily protein</fullName>
    </submittedName>
</protein>
<dbReference type="Pfam" id="PF12705">
    <property type="entry name" value="PDDEXK_1"/>
    <property type="match status" value="1"/>
</dbReference>
<proteinExistence type="predicted"/>
<evidence type="ECO:0000313" key="3">
    <source>
        <dbReference type="Proteomes" id="UP000315724"/>
    </source>
</evidence>
<dbReference type="KEGG" id="tpol:Mal48_32270"/>
<reference evidence="2 3" key="1">
    <citation type="submission" date="2019-02" db="EMBL/GenBank/DDBJ databases">
        <title>Deep-cultivation of Planctomycetes and their phenomic and genomic characterization uncovers novel biology.</title>
        <authorList>
            <person name="Wiegand S."/>
            <person name="Jogler M."/>
            <person name="Boedeker C."/>
            <person name="Pinto D."/>
            <person name="Vollmers J."/>
            <person name="Rivas-Marin E."/>
            <person name="Kohn T."/>
            <person name="Peeters S.H."/>
            <person name="Heuer A."/>
            <person name="Rast P."/>
            <person name="Oberbeckmann S."/>
            <person name="Bunk B."/>
            <person name="Jeske O."/>
            <person name="Meyerdierks A."/>
            <person name="Storesund J.E."/>
            <person name="Kallscheuer N."/>
            <person name="Luecker S."/>
            <person name="Lage O.M."/>
            <person name="Pohl T."/>
            <person name="Merkel B.J."/>
            <person name="Hornburger P."/>
            <person name="Mueller R.-W."/>
            <person name="Bruemmer F."/>
            <person name="Labrenz M."/>
            <person name="Spormann A.M."/>
            <person name="Op den Camp H."/>
            <person name="Overmann J."/>
            <person name="Amann R."/>
            <person name="Jetten M.S.M."/>
            <person name="Mascher T."/>
            <person name="Medema M.H."/>
            <person name="Devos D.P."/>
            <person name="Kaster A.-K."/>
            <person name="Ovreas L."/>
            <person name="Rohde M."/>
            <person name="Galperin M.Y."/>
            <person name="Jogler C."/>
        </authorList>
    </citation>
    <scope>NUCLEOTIDE SEQUENCE [LARGE SCALE GENOMIC DNA]</scope>
    <source>
        <strain evidence="2 3">Mal48</strain>
    </source>
</reference>
<evidence type="ECO:0000259" key="1">
    <source>
        <dbReference type="Pfam" id="PF12705"/>
    </source>
</evidence>
<feature type="domain" description="PD-(D/E)XK endonuclease-like" evidence="1">
    <location>
        <begin position="25"/>
        <end position="274"/>
    </location>
</feature>
<dbReference type="InterPro" id="IPR038726">
    <property type="entry name" value="PDDEXK_AddAB-type"/>
</dbReference>
<dbReference type="OrthoDB" id="9796820at2"/>
<gene>
    <name evidence="2" type="ORF">Mal48_32270</name>
</gene>
<name>A0A517QQP5_9PLAN</name>
<accession>A0A517QQP5</accession>
<dbReference type="RefSeq" id="WP_145201151.1">
    <property type="nucleotide sequence ID" value="NZ_CP036267.1"/>
</dbReference>
<keyword evidence="3" id="KW-1185">Reference proteome</keyword>
<evidence type="ECO:0000313" key="2">
    <source>
        <dbReference type="EMBL" id="QDT33970.1"/>
    </source>
</evidence>